<reference evidence="2 3" key="1">
    <citation type="journal article" date="2016" name="Nat. Commun.">
        <title>Thousands of microbial genomes shed light on interconnected biogeochemical processes in an aquifer system.</title>
        <authorList>
            <person name="Anantharaman K."/>
            <person name="Brown C.T."/>
            <person name="Hug L.A."/>
            <person name="Sharon I."/>
            <person name="Castelle C.J."/>
            <person name="Probst A.J."/>
            <person name="Thomas B.C."/>
            <person name="Singh A."/>
            <person name="Wilkins M.J."/>
            <person name="Karaoz U."/>
            <person name="Brodie E.L."/>
            <person name="Williams K.H."/>
            <person name="Hubbard S.S."/>
            <person name="Banfield J.F."/>
        </authorList>
    </citation>
    <scope>NUCLEOTIDE SEQUENCE [LARGE SCALE GENOMIC DNA]</scope>
</reference>
<keyword evidence="1" id="KW-1133">Transmembrane helix</keyword>
<feature type="transmembrane region" description="Helical" evidence="1">
    <location>
        <begin position="55"/>
        <end position="73"/>
    </location>
</feature>
<accession>A0A1F5C8D6</accession>
<gene>
    <name evidence="2" type="ORF">A2907_02185</name>
</gene>
<name>A0A1F5C8D6_9BACT</name>
<feature type="transmembrane region" description="Helical" evidence="1">
    <location>
        <begin position="6"/>
        <end position="34"/>
    </location>
</feature>
<keyword evidence="1" id="KW-0472">Membrane</keyword>
<comment type="caution">
    <text evidence="2">The sequence shown here is derived from an EMBL/GenBank/DDBJ whole genome shotgun (WGS) entry which is preliminary data.</text>
</comment>
<evidence type="ECO:0000256" key="1">
    <source>
        <dbReference type="SAM" id="Phobius"/>
    </source>
</evidence>
<feature type="transmembrane region" description="Helical" evidence="1">
    <location>
        <begin position="137"/>
        <end position="154"/>
    </location>
</feature>
<dbReference type="EMBL" id="MEYQ01000016">
    <property type="protein sequence ID" value="OGD39114.1"/>
    <property type="molecule type" value="Genomic_DNA"/>
</dbReference>
<dbReference type="Proteomes" id="UP000177947">
    <property type="component" value="Unassembled WGS sequence"/>
</dbReference>
<protein>
    <submittedName>
        <fullName evidence="2">Uncharacterized protein</fullName>
    </submittedName>
</protein>
<keyword evidence="1" id="KW-0812">Transmembrane</keyword>
<organism evidence="2 3">
    <name type="scientific">Candidatus Azambacteria bacterium RIFCSPLOWO2_01_FULL_37_9</name>
    <dbReference type="NCBI Taxonomy" id="1797297"/>
    <lineage>
        <taxon>Bacteria</taxon>
        <taxon>Candidatus Azamiibacteriota</taxon>
    </lineage>
</organism>
<feature type="transmembrane region" description="Helical" evidence="1">
    <location>
        <begin position="79"/>
        <end position="102"/>
    </location>
</feature>
<dbReference type="AlphaFoldDB" id="A0A1F5C8D6"/>
<proteinExistence type="predicted"/>
<sequence>MILSSHIITGAALGANFQNIYLMPTAAIALHFFLDKIPHYDYTIKPFSFIVSAKVFADIGISAITILIIYLFFNPNINPTYVIAGIFFSVLPDGFLLISFIFQNKWLQKYRQFHDFFHWQSQKNPETNGEEKKIPTFWNLSAQLIVIIIALYYLL</sequence>
<evidence type="ECO:0000313" key="3">
    <source>
        <dbReference type="Proteomes" id="UP000177947"/>
    </source>
</evidence>
<evidence type="ECO:0000313" key="2">
    <source>
        <dbReference type="EMBL" id="OGD39114.1"/>
    </source>
</evidence>